<organism evidence="2">
    <name type="scientific">freshwater metagenome</name>
    <dbReference type="NCBI Taxonomy" id="449393"/>
    <lineage>
        <taxon>unclassified sequences</taxon>
        <taxon>metagenomes</taxon>
        <taxon>ecological metagenomes</taxon>
    </lineage>
</organism>
<dbReference type="InterPro" id="IPR036511">
    <property type="entry name" value="TGT-like_sf"/>
</dbReference>
<evidence type="ECO:0000259" key="1">
    <source>
        <dbReference type="Pfam" id="PF01702"/>
    </source>
</evidence>
<sequence length="49" mass="5911">MVAATLATIHNQHFIVGLVDQMRESIEDGSFFEFKERFMKRYYDNVIRR</sequence>
<dbReference type="Pfam" id="PF01702">
    <property type="entry name" value="TGT"/>
    <property type="match status" value="1"/>
</dbReference>
<accession>A0A6J6PET9</accession>
<dbReference type="EMBL" id="CAEZXQ010000090">
    <property type="protein sequence ID" value="CAB4695213.1"/>
    <property type="molecule type" value="Genomic_DNA"/>
</dbReference>
<dbReference type="SUPFAM" id="SSF51713">
    <property type="entry name" value="tRNA-guanine transglycosylase"/>
    <property type="match status" value="1"/>
</dbReference>
<reference evidence="2" key="1">
    <citation type="submission" date="2020-05" db="EMBL/GenBank/DDBJ databases">
        <authorList>
            <person name="Chiriac C."/>
            <person name="Salcher M."/>
            <person name="Ghai R."/>
            <person name="Kavagutti S V."/>
        </authorList>
    </citation>
    <scope>NUCLEOTIDE SEQUENCE</scope>
</reference>
<name>A0A6J6PET9_9ZZZZ</name>
<protein>
    <submittedName>
        <fullName evidence="2">Unannotated protein</fullName>
    </submittedName>
</protein>
<proteinExistence type="predicted"/>
<dbReference type="Gene3D" id="3.20.20.105">
    <property type="entry name" value="Queuine tRNA-ribosyltransferase-like"/>
    <property type="match status" value="1"/>
</dbReference>
<dbReference type="GO" id="GO:0006400">
    <property type="term" value="P:tRNA modification"/>
    <property type="evidence" value="ECO:0007669"/>
    <property type="project" value="InterPro"/>
</dbReference>
<feature type="domain" description="tRNA-guanine(15) transglycosylase-like" evidence="1">
    <location>
        <begin position="1"/>
        <end position="43"/>
    </location>
</feature>
<dbReference type="InterPro" id="IPR002616">
    <property type="entry name" value="tRNA_ribo_trans-like"/>
</dbReference>
<dbReference type="AlphaFoldDB" id="A0A6J6PET9"/>
<gene>
    <name evidence="2" type="ORF">UFOPK2576_00634</name>
</gene>
<evidence type="ECO:0000313" key="2">
    <source>
        <dbReference type="EMBL" id="CAB4695213.1"/>
    </source>
</evidence>